<organism evidence="3">
    <name type="scientific">uncultured Chthoniobacterales bacterium</name>
    <dbReference type="NCBI Taxonomy" id="1836801"/>
    <lineage>
        <taxon>Bacteria</taxon>
        <taxon>Pseudomonadati</taxon>
        <taxon>Verrucomicrobiota</taxon>
        <taxon>Spartobacteria</taxon>
        <taxon>Chthoniobacterales</taxon>
        <taxon>environmental samples</taxon>
    </lineage>
</organism>
<proteinExistence type="predicted"/>
<evidence type="ECO:0000259" key="2">
    <source>
        <dbReference type="PROSITE" id="PS50110"/>
    </source>
</evidence>
<feature type="modified residue" description="4-aspartylphosphate" evidence="1">
    <location>
        <position position="72"/>
    </location>
</feature>
<protein>
    <recommendedName>
        <fullName evidence="2">Response regulatory domain-containing protein</fullName>
    </recommendedName>
</protein>
<dbReference type="SMART" id="SM00448">
    <property type="entry name" value="REC"/>
    <property type="match status" value="1"/>
</dbReference>
<dbReference type="Gene3D" id="3.40.50.2300">
    <property type="match status" value="1"/>
</dbReference>
<sequence>MNPNPPSATLRPLVLIEDNELDHRAIERGLQKLNVRNPVTHFHAGEEALDYIRNYKVSADHPETTPGLIILDLNLPDTHGREILAALKHHEEMRVIPVVVWSISSDPADIKLCYLDGANSYIQKTVSLEGTQELLQHITTYWLDLVSLPPVAPADA</sequence>
<accession>A0A6J4J0T7</accession>
<name>A0A6J4J0T7_9BACT</name>
<dbReference type="InterPro" id="IPR052893">
    <property type="entry name" value="TCS_response_regulator"/>
</dbReference>
<dbReference type="PANTHER" id="PTHR44520:SF2">
    <property type="entry name" value="RESPONSE REGULATOR RCP1"/>
    <property type="match status" value="1"/>
</dbReference>
<dbReference type="EMBL" id="CADCTA010000111">
    <property type="protein sequence ID" value="CAA9267388.1"/>
    <property type="molecule type" value="Genomic_DNA"/>
</dbReference>
<reference evidence="3" key="1">
    <citation type="submission" date="2020-02" db="EMBL/GenBank/DDBJ databases">
        <authorList>
            <person name="Meier V. D."/>
        </authorList>
    </citation>
    <scope>NUCLEOTIDE SEQUENCE</scope>
    <source>
        <strain evidence="3">AVDCRST_MAG42</strain>
    </source>
</reference>
<evidence type="ECO:0000313" key="3">
    <source>
        <dbReference type="EMBL" id="CAA9267388.1"/>
    </source>
</evidence>
<dbReference type="InterPro" id="IPR011006">
    <property type="entry name" value="CheY-like_superfamily"/>
</dbReference>
<dbReference type="CDD" id="cd17557">
    <property type="entry name" value="REC_Rcp-like"/>
    <property type="match status" value="1"/>
</dbReference>
<dbReference type="PANTHER" id="PTHR44520">
    <property type="entry name" value="RESPONSE REGULATOR RCP1-RELATED"/>
    <property type="match status" value="1"/>
</dbReference>
<gene>
    <name evidence="3" type="ORF">AVDCRST_MAG42-3058</name>
</gene>
<dbReference type="AlphaFoldDB" id="A0A6J4J0T7"/>
<keyword evidence="1" id="KW-0597">Phosphoprotein</keyword>
<dbReference type="InterPro" id="IPR001789">
    <property type="entry name" value="Sig_transdc_resp-reg_receiver"/>
</dbReference>
<evidence type="ECO:0000256" key="1">
    <source>
        <dbReference type="PROSITE-ProRule" id="PRU00169"/>
    </source>
</evidence>
<dbReference type="SUPFAM" id="SSF52172">
    <property type="entry name" value="CheY-like"/>
    <property type="match status" value="1"/>
</dbReference>
<dbReference type="Pfam" id="PF00072">
    <property type="entry name" value="Response_reg"/>
    <property type="match status" value="1"/>
</dbReference>
<dbReference type="GO" id="GO:0000160">
    <property type="term" value="P:phosphorelay signal transduction system"/>
    <property type="evidence" value="ECO:0007669"/>
    <property type="project" value="InterPro"/>
</dbReference>
<dbReference type="PROSITE" id="PS50110">
    <property type="entry name" value="RESPONSE_REGULATORY"/>
    <property type="match status" value="1"/>
</dbReference>
<feature type="domain" description="Response regulatory" evidence="2">
    <location>
        <begin position="12"/>
        <end position="139"/>
    </location>
</feature>